<sequence length="71" mass="8300">MDMENEKVHKRNRRISLGSYQDDGRKNLLLSIIKHAEDTNRSDNDLARNEKAGEIQVHIDRLKKMLIELAD</sequence>
<proteinExistence type="predicted"/>
<dbReference type="Proteomes" id="UP000537204">
    <property type="component" value="Unassembled WGS sequence"/>
</dbReference>
<organism evidence="1 2">
    <name type="scientific">Pedobacter cryoconitis</name>
    <dbReference type="NCBI Taxonomy" id="188932"/>
    <lineage>
        <taxon>Bacteria</taxon>
        <taxon>Pseudomonadati</taxon>
        <taxon>Bacteroidota</taxon>
        <taxon>Sphingobacteriia</taxon>
        <taxon>Sphingobacteriales</taxon>
        <taxon>Sphingobacteriaceae</taxon>
        <taxon>Pedobacter</taxon>
    </lineage>
</organism>
<reference evidence="1 2" key="1">
    <citation type="submission" date="2020-08" db="EMBL/GenBank/DDBJ databases">
        <title>Genomic Encyclopedia of Type Strains, Phase IV (KMG-V): Genome sequencing to study the core and pangenomes of soil and plant-associated prokaryotes.</title>
        <authorList>
            <person name="Whitman W."/>
        </authorList>
    </citation>
    <scope>NUCLEOTIDE SEQUENCE [LARGE SCALE GENOMIC DNA]</scope>
    <source>
        <strain evidence="1 2">S3M1</strain>
    </source>
</reference>
<dbReference type="AlphaFoldDB" id="A0A7W9DX83"/>
<comment type="caution">
    <text evidence="1">The sequence shown here is derived from an EMBL/GenBank/DDBJ whole genome shotgun (WGS) entry which is preliminary data.</text>
</comment>
<accession>A0A7W9DX83</accession>
<evidence type="ECO:0000313" key="2">
    <source>
        <dbReference type="Proteomes" id="UP000537204"/>
    </source>
</evidence>
<dbReference type="EMBL" id="JACHCE010000001">
    <property type="protein sequence ID" value="MBB5634852.1"/>
    <property type="molecule type" value="Genomic_DNA"/>
</dbReference>
<name>A0A7W9DX83_9SPHI</name>
<gene>
    <name evidence="1" type="ORF">HDE68_000737</name>
</gene>
<protein>
    <submittedName>
        <fullName evidence="1">Uncharacterized protein</fullName>
    </submittedName>
</protein>
<dbReference type="RefSeq" id="WP_183879013.1">
    <property type="nucleotide sequence ID" value="NZ_JACHCE010000001.1"/>
</dbReference>
<evidence type="ECO:0000313" key="1">
    <source>
        <dbReference type="EMBL" id="MBB5634852.1"/>
    </source>
</evidence>